<evidence type="ECO:0000313" key="2">
    <source>
        <dbReference type="Proteomes" id="UP000076837"/>
    </source>
</evidence>
<name>A0A163BXI5_DIDRA</name>
<dbReference type="AlphaFoldDB" id="A0A163BXI5"/>
<reference evidence="1 2" key="1">
    <citation type="journal article" date="2016" name="Sci. Rep.">
        <title>Draft genome sequencing and secretome analysis of fungal phytopathogen Ascochyta rabiei provides insight into the necrotrophic effector repertoire.</title>
        <authorList>
            <person name="Verma S."/>
            <person name="Gazara R.K."/>
            <person name="Nizam S."/>
            <person name="Parween S."/>
            <person name="Chattopadhyay D."/>
            <person name="Verma P.K."/>
        </authorList>
    </citation>
    <scope>NUCLEOTIDE SEQUENCE [LARGE SCALE GENOMIC DNA]</scope>
    <source>
        <strain evidence="1 2">ArDII</strain>
    </source>
</reference>
<gene>
    <name evidence="1" type="ORF">ST47_g6803</name>
</gene>
<protein>
    <submittedName>
        <fullName evidence="1">Uncharacterized protein</fullName>
    </submittedName>
</protein>
<dbReference type="Proteomes" id="UP000076837">
    <property type="component" value="Unassembled WGS sequence"/>
</dbReference>
<organism evidence="1 2">
    <name type="scientific">Didymella rabiei</name>
    <name type="common">Chickpea ascochyta blight fungus</name>
    <name type="synonym">Mycosphaerella rabiei</name>
    <dbReference type="NCBI Taxonomy" id="5454"/>
    <lineage>
        <taxon>Eukaryota</taxon>
        <taxon>Fungi</taxon>
        <taxon>Dikarya</taxon>
        <taxon>Ascomycota</taxon>
        <taxon>Pezizomycotina</taxon>
        <taxon>Dothideomycetes</taxon>
        <taxon>Pleosporomycetidae</taxon>
        <taxon>Pleosporales</taxon>
        <taxon>Pleosporineae</taxon>
        <taxon>Didymellaceae</taxon>
        <taxon>Ascochyta</taxon>
    </lineage>
</organism>
<comment type="caution">
    <text evidence="1">The sequence shown here is derived from an EMBL/GenBank/DDBJ whole genome shotgun (WGS) entry which is preliminary data.</text>
</comment>
<evidence type="ECO:0000313" key="1">
    <source>
        <dbReference type="EMBL" id="KZM22070.1"/>
    </source>
</evidence>
<keyword evidence="2" id="KW-1185">Reference proteome</keyword>
<accession>A0A163BXI5</accession>
<sequence length="78" mass="8227">MTVVAITGPSLQVQASIHGIIADSFDADTQCETQQLYAQPASQAANWQANLEFDVGTSFGYYVSGASSRSLAQIEGVN</sequence>
<dbReference type="EMBL" id="JYNV01000225">
    <property type="protein sequence ID" value="KZM22070.1"/>
    <property type="molecule type" value="Genomic_DNA"/>
</dbReference>
<proteinExistence type="predicted"/>